<sequence length="64" mass="6952">MSKAMSRPVYLGAPLKWPQPAPGCRVCAGLAKQRAEAAGAGDLSKVSDCNVEIRRHKQAHQRRP</sequence>
<dbReference type="STRING" id="1428652.BIV24_19765"/>
<dbReference type="Proteomes" id="UP000179935">
    <property type="component" value="Unassembled WGS sequence"/>
</dbReference>
<dbReference type="OrthoDB" id="4235442at2"/>
<protein>
    <submittedName>
        <fullName evidence="1">Uncharacterized protein</fullName>
    </submittedName>
</protein>
<organism evidence="1 2">
    <name type="scientific">Streptomyces colonosanans</name>
    <dbReference type="NCBI Taxonomy" id="1428652"/>
    <lineage>
        <taxon>Bacteria</taxon>
        <taxon>Bacillati</taxon>
        <taxon>Actinomycetota</taxon>
        <taxon>Actinomycetes</taxon>
        <taxon>Kitasatosporales</taxon>
        <taxon>Streptomycetaceae</taxon>
        <taxon>Streptomyces</taxon>
    </lineage>
</organism>
<dbReference type="AlphaFoldDB" id="A0A1S2P786"/>
<comment type="caution">
    <text evidence="1">The sequence shown here is derived from an EMBL/GenBank/DDBJ whole genome shotgun (WGS) entry which is preliminary data.</text>
</comment>
<reference evidence="1 2" key="1">
    <citation type="submission" date="2016-10" db="EMBL/GenBank/DDBJ databases">
        <title>Genome sequence of Streptomyces sp. MUSC 93.</title>
        <authorList>
            <person name="Lee L.-H."/>
            <person name="Ser H.-L."/>
            <person name="Law J.W.-F."/>
        </authorList>
    </citation>
    <scope>NUCLEOTIDE SEQUENCE [LARGE SCALE GENOMIC DNA]</scope>
    <source>
        <strain evidence="1 2">MUSC 93</strain>
    </source>
</reference>
<proteinExistence type="predicted"/>
<dbReference type="EMBL" id="MLYP01000050">
    <property type="protein sequence ID" value="OIJ89551.1"/>
    <property type="molecule type" value="Genomic_DNA"/>
</dbReference>
<keyword evidence="2" id="KW-1185">Reference proteome</keyword>
<evidence type="ECO:0000313" key="2">
    <source>
        <dbReference type="Proteomes" id="UP000179935"/>
    </source>
</evidence>
<name>A0A1S2P786_9ACTN</name>
<gene>
    <name evidence="1" type="ORF">BIV24_19765</name>
</gene>
<evidence type="ECO:0000313" key="1">
    <source>
        <dbReference type="EMBL" id="OIJ89551.1"/>
    </source>
</evidence>
<accession>A0A1S2P786</accession>